<dbReference type="AlphaFoldDB" id="A0A7X9RT48"/>
<proteinExistence type="predicted"/>
<accession>A0A7X9RT48</accession>
<dbReference type="EMBL" id="JABANE010000004">
    <property type="protein sequence ID" value="NME66797.1"/>
    <property type="molecule type" value="Genomic_DNA"/>
</dbReference>
<evidence type="ECO:0000313" key="2">
    <source>
        <dbReference type="Proteomes" id="UP000576082"/>
    </source>
</evidence>
<dbReference type="Proteomes" id="UP000576082">
    <property type="component" value="Unassembled WGS sequence"/>
</dbReference>
<sequence length="316" mass="37639">MDENANNGNLISSEVNNIVNYWDFIKNNNYINLSYEEGVTGFLLSVYKLNRVYRSEKLSNIIDEMIAFLLKRMYFINEKTVIFRNDYTVNNGCFKFDNEKITMQSPSILNALSEIINLSFCTPKKYKLNQFLLSENKFWEMYLRIHFPISHKDINHKMLWKKNTYDPVFLLEKKIYNKQIYELPNDRIRNQHLLISDQDIWGKLIQLNKSADIYTTNFSYLLIDDYLEFEMDELELQEFDHLIFFRGTEVNCLPLNGAMSFIYKLNESEMSVKDLYIIFNKEKDIEKDDFLKTLLANLLADNIISEVSQVNEKNYC</sequence>
<name>A0A7X9RT48_9BACT</name>
<organism evidence="1 2">
    <name type="scientific">Flammeovirga aprica JL-4</name>
    <dbReference type="NCBI Taxonomy" id="694437"/>
    <lineage>
        <taxon>Bacteria</taxon>
        <taxon>Pseudomonadati</taxon>
        <taxon>Bacteroidota</taxon>
        <taxon>Cytophagia</taxon>
        <taxon>Cytophagales</taxon>
        <taxon>Flammeovirgaceae</taxon>
        <taxon>Flammeovirga</taxon>
    </lineage>
</organism>
<keyword evidence="2" id="KW-1185">Reference proteome</keyword>
<dbReference type="RefSeq" id="WP_169654622.1">
    <property type="nucleotide sequence ID" value="NZ_JABANE010000004.1"/>
</dbReference>
<evidence type="ECO:0000313" key="1">
    <source>
        <dbReference type="EMBL" id="NME66797.1"/>
    </source>
</evidence>
<gene>
    <name evidence="1" type="ORF">HHU12_02360</name>
</gene>
<comment type="caution">
    <text evidence="1">The sequence shown here is derived from an EMBL/GenBank/DDBJ whole genome shotgun (WGS) entry which is preliminary data.</text>
</comment>
<reference evidence="1 2" key="1">
    <citation type="submission" date="2020-04" db="EMBL/GenBank/DDBJ databases">
        <title>Flammeovirga sp. SR4, a novel species isolated from seawater.</title>
        <authorList>
            <person name="Wang X."/>
        </authorList>
    </citation>
    <scope>NUCLEOTIDE SEQUENCE [LARGE SCALE GENOMIC DNA]</scope>
    <source>
        <strain evidence="1 2">ATCC 23126</strain>
    </source>
</reference>
<protein>
    <submittedName>
        <fullName evidence="1">Uncharacterized protein</fullName>
    </submittedName>
</protein>